<feature type="region of interest" description="Disordered" evidence="1">
    <location>
        <begin position="108"/>
        <end position="130"/>
    </location>
</feature>
<organism evidence="3 4">
    <name type="scientific">Achromobacter veterisilvae</name>
    <dbReference type="NCBI Taxonomy" id="2069367"/>
    <lineage>
        <taxon>Bacteria</taxon>
        <taxon>Pseudomonadati</taxon>
        <taxon>Pseudomonadota</taxon>
        <taxon>Betaproteobacteria</taxon>
        <taxon>Burkholderiales</taxon>
        <taxon>Alcaligenaceae</taxon>
        <taxon>Achromobacter</taxon>
    </lineage>
</organism>
<dbReference type="AlphaFoldDB" id="A0A446CIK8"/>
<keyword evidence="2" id="KW-0472">Membrane</keyword>
<dbReference type="EMBL" id="UFQC01000012">
    <property type="protein sequence ID" value="SSW67615.1"/>
    <property type="molecule type" value="Genomic_DNA"/>
</dbReference>
<dbReference type="Proteomes" id="UP000289465">
    <property type="component" value="Unassembled WGS sequence"/>
</dbReference>
<feature type="transmembrane region" description="Helical" evidence="2">
    <location>
        <begin position="12"/>
        <end position="36"/>
    </location>
</feature>
<gene>
    <name evidence="3" type="ORF">AVE30378_02652</name>
</gene>
<evidence type="ECO:0000313" key="4">
    <source>
        <dbReference type="Proteomes" id="UP000289465"/>
    </source>
</evidence>
<dbReference type="RefSeq" id="WP_129241356.1">
    <property type="nucleotide sequence ID" value="NZ_UFQC01000012.1"/>
</dbReference>
<evidence type="ECO:0000256" key="1">
    <source>
        <dbReference type="SAM" id="MobiDB-lite"/>
    </source>
</evidence>
<feature type="transmembrane region" description="Helical" evidence="2">
    <location>
        <begin position="438"/>
        <end position="457"/>
    </location>
</feature>
<feature type="transmembrane region" description="Helical" evidence="2">
    <location>
        <begin position="355"/>
        <end position="377"/>
    </location>
</feature>
<accession>A0A446CIK8</accession>
<keyword evidence="2" id="KW-0812">Transmembrane</keyword>
<dbReference type="PANTHER" id="PTHR34219:SF4">
    <property type="entry name" value="PEPSY DOMAIN-CONTAINING PROTEIN"/>
    <property type="match status" value="1"/>
</dbReference>
<keyword evidence="2" id="KW-1133">Transmembrane helix</keyword>
<dbReference type="PANTHER" id="PTHR34219">
    <property type="entry name" value="IRON-REGULATED INNER MEMBRANE PROTEIN-RELATED"/>
    <property type="match status" value="1"/>
</dbReference>
<dbReference type="Pfam" id="PF03929">
    <property type="entry name" value="PepSY_TM"/>
    <property type="match status" value="1"/>
</dbReference>
<feature type="transmembrane region" description="Helical" evidence="2">
    <location>
        <begin position="502"/>
        <end position="521"/>
    </location>
</feature>
<dbReference type="OrthoDB" id="9776609at2"/>
<sequence length="542" mass="59925">MKESFRQCMAWLHTWTGLTTGWVLFFVFVTGTAGYVDDEITRWMRPELPYAAVQREHGDTSTMIGLALARLQAVAPQARSWTVTLPHRSREPRGEQGLAIAWETLPAPGQDRGRRLREELDPGSGAPLPALQARATGGGAVLYRMHYLLHYLSYETGIKLVGICTMLMLLAVVTGVITHKRIFTDFFTFRPGKGQRSWLDAHNVVSVMSLPFFLMITYTGLVFFAITYLPAARDALYGDTPAQRQAYVQELRGPARDDLPVSAPRVPLPALVARLEAEWDGRVASLQMVHPRNATPYVDVRRANASGLHVERPVLRLSALDGTPLARPADDTTTRVRSTLFALHEGLFANWWLRWLYFISGLLGCAVIGTGLVLWTVKRRQQHRTRSADAGSFTARANALGLRLVEGLNAGTLVGLPLGLAAYFWANRLLPLALHERAEWEVHSLFLVWGWALLYACGRPVKRAWLELLSLAAVAYGAIPLLNALTTDKHLARTMAQGDWALAGFDLAMFGLAALFAGVALKLKNKWRAAGVPAAPRPAPRT</sequence>
<reference evidence="3 4" key="1">
    <citation type="submission" date="2018-07" db="EMBL/GenBank/DDBJ databases">
        <authorList>
            <person name="Peeters C."/>
        </authorList>
    </citation>
    <scope>NUCLEOTIDE SEQUENCE [LARGE SCALE GENOMIC DNA]</scope>
    <source>
        <strain evidence="3 4">LMG 30378</strain>
    </source>
</reference>
<dbReference type="InterPro" id="IPR005625">
    <property type="entry name" value="PepSY-ass_TM"/>
</dbReference>
<evidence type="ECO:0008006" key="5">
    <source>
        <dbReference type="Google" id="ProtNLM"/>
    </source>
</evidence>
<feature type="transmembrane region" description="Helical" evidence="2">
    <location>
        <begin position="160"/>
        <end position="183"/>
    </location>
</feature>
<evidence type="ECO:0000256" key="2">
    <source>
        <dbReference type="SAM" id="Phobius"/>
    </source>
</evidence>
<proteinExistence type="predicted"/>
<name>A0A446CIK8_9BURK</name>
<feature type="transmembrane region" description="Helical" evidence="2">
    <location>
        <begin position="464"/>
        <end position="482"/>
    </location>
</feature>
<protein>
    <recommendedName>
        <fullName evidence="5">PepSY domain-containing protein</fullName>
    </recommendedName>
</protein>
<feature type="compositionally biased region" description="Basic and acidic residues" evidence="1">
    <location>
        <begin position="111"/>
        <end position="120"/>
    </location>
</feature>
<feature type="transmembrane region" description="Helical" evidence="2">
    <location>
        <begin position="408"/>
        <end position="426"/>
    </location>
</feature>
<evidence type="ECO:0000313" key="3">
    <source>
        <dbReference type="EMBL" id="SSW67615.1"/>
    </source>
</evidence>
<feature type="transmembrane region" description="Helical" evidence="2">
    <location>
        <begin position="204"/>
        <end position="229"/>
    </location>
</feature>